<name>A0ABP7LBJ8_9ACTN</name>
<evidence type="ECO:0000259" key="2">
    <source>
        <dbReference type="Pfam" id="PF12697"/>
    </source>
</evidence>
<dbReference type="InterPro" id="IPR000073">
    <property type="entry name" value="AB_hydrolase_1"/>
</dbReference>
<dbReference type="EMBL" id="BAABAJ010000002">
    <property type="protein sequence ID" value="GAA3898671.1"/>
    <property type="molecule type" value="Genomic_DNA"/>
</dbReference>
<dbReference type="Gene3D" id="3.40.50.1820">
    <property type="entry name" value="alpha/beta hydrolase"/>
    <property type="match status" value="1"/>
</dbReference>
<evidence type="ECO:0000313" key="3">
    <source>
        <dbReference type="EMBL" id="GAA3898671.1"/>
    </source>
</evidence>
<feature type="domain" description="AB hydrolase-1" evidence="2">
    <location>
        <begin position="15"/>
        <end position="244"/>
    </location>
</feature>
<dbReference type="Pfam" id="PF12697">
    <property type="entry name" value="Abhydrolase_6"/>
    <property type="match status" value="1"/>
</dbReference>
<dbReference type="SUPFAM" id="SSF53474">
    <property type="entry name" value="alpha/beta-Hydrolases"/>
    <property type="match status" value="1"/>
</dbReference>
<dbReference type="Proteomes" id="UP001501000">
    <property type="component" value="Unassembled WGS sequence"/>
</dbReference>
<dbReference type="PANTHER" id="PTHR43798:SF31">
    <property type="entry name" value="AB HYDROLASE SUPERFAMILY PROTEIN YCLE"/>
    <property type="match status" value="1"/>
</dbReference>
<sequence>MTLIHDLAGEGPSTVLLLHSGVCDRRMWDGQFHALAGAGHRVVRCDLRGYGDTPIDAPHTHAEDVRALLDEIGADRAAVVGSSFGGEVALEFAALHPERVCALALLCSGAPGHEPSEELRAWGARERDLLIAGDIDAAVELNVDTWLGPDAGPEVRALVRAMQRHIFDVQLPVPEEHAPVDAGVTAEDLPRIGAPALVVSGAHDVPDFRALAEDLARLLPAARHERLDWAGHLPALERPAETAALLTAFLAEAGVPGAAVR</sequence>
<evidence type="ECO:0000256" key="1">
    <source>
        <dbReference type="ARBA" id="ARBA00022801"/>
    </source>
</evidence>
<proteinExistence type="predicted"/>
<dbReference type="InterPro" id="IPR050266">
    <property type="entry name" value="AB_hydrolase_sf"/>
</dbReference>
<keyword evidence="4" id="KW-1185">Reference proteome</keyword>
<accession>A0ABP7LBJ8</accession>
<evidence type="ECO:0000313" key="4">
    <source>
        <dbReference type="Proteomes" id="UP001501000"/>
    </source>
</evidence>
<dbReference type="GO" id="GO:0016787">
    <property type="term" value="F:hydrolase activity"/>
    <property type="evidence" value="ECO:0007669"/>
    <property type="project" value="UniProtKB-KW"/>
</dbReference>
<dbReference type="PRINTS" id="PR00412">
    <property type="entry name" value="EPOXHYDRLASE"/>
</dbReference>
<protein>
    <submittedName>
        <fullName evidence="3">Alpha/beta hydrolase</fullName>
    </submittedName>
</protein>
<dbReference type="PANTHER" id="PTHR43798">
    <property type="entry name" value="MONOACYLGLYCEROL LIPASE"/>
    <property type="match status" value="1"/>
</dbReference>
<keyword evidence="1 3" id="KW-0378">Hydrolase</keyword>
<comment type="caution">
    <text evidence="3">The sequence shown here is derived from an EMBL/GenBank/DDBJ whole genome shotgun (WGS) entry which is preliminary data.</text>
</comment>
<dbReference type="RefSeq" id="WP_345278444.1">
    <property type="nucleotide sequence ID" value="NZ_BAABAJ010000002.1"/>
</dbReference>
<gene>
    <name evidence="3" type="ORF">GCM10022244_06100</name>
</gene>
<dbReference type="InterPro" id="IPR000639">
    <property type="entry name" value="Epox_hydrolase-like"/>
</dbReference>
<organism evidence="3 4">
    <name type="scientific">Streptomyces gulbargensis</name>
    <dbReference type="NCBI Taxonomy" id="364901"/>
    <lineage>
        <taxon>Bacteria</taxon>
        <taxon>Bacillati</taxon>
        <taxon>Actinomycetota</taxon>
        <taxon>Actinomycetes</taxon>
        <taxon>Kitasatosporales</taxon>
        <taxon>Streptomycetaceae</taxon>
        <taxon>Streptomyces</taxon>
    </lineage>
</organism>
<reference evidence="4" key="1">
    <citation type="journal article" date="2019" name="Int. J. Syst. Evol. Microbiol.">
        <title>The Global Catalogue of Microorganisms (GCM) 10K type strain sequencing project: providing services to taxonomists for standard genome sequencing and annotation.</title>
        <authorList>
            <consortium name="The Broad Institute Genomics Platform"/>
            <consortium name="The Broad Institute Genome Sequencing Center for Infectious Disease"/>
            <person name="Wu L."/>
            <person name="Ma J."/>
        </authorList>
    </citation>
    <scope>NUCLEOTIDE SEQUENCE [LARGE SCALE GENOMIC DNA]</scope>
    <source>
        <strain evidence="4">JCM 16956</strain>
    </source>
</reference>
<dbReference type="InterPro" id="IPR029058">
    <property type="entry name" value="AB_hydrolase_fold"/>
</dbReference>